<name>A0ABT2SZU1_9FIRM</name>
<dbReference type="Pfam" id="PF13416">
    <property type="entry name" value="SBP_bac_8"/>
    <property type="match status" value="1"/>
</dbReference>
<comment type="caution">
    <text evidence="2">The sequence shown here is derived from an EMBL/GenBank/DDBJ whole genome shotgun (WGS) entry which is preliminary data.</text>
</comment>
<protein>
    <submittedName>
        <fullName evidence="2">Extracellular solute-binding protein</fullName>
    </submittedName>
</protein>
<dbReference type="RefSeq" id="WP_262572798.1">
    <property type="nucleotide sequence ID" value="NZ_JAOQKJ010000002.1"/>
</dbReference>
<reference evidence="2 3" key="1">
    <citation type="journal article" date="2021" name="ISME Commun">
        <title>Automated analysis of genomic sequences facilitates high-throughput and comprehensive description of bacteria.</title>
        <authorList>
            <person name="Hitch T.C.A."/>
        </authorList>
    </citation>
    <scope>NUCLEOTIDE SEQUENCE [LARGE SCALE GENOMIC DNA]</scope>
    <source>
        <strain evidence="2 3">Sanger_18</strain>
    </source>
</reference>
<sequence>MKKFMTKEGKRILAFLCAGLMVASLAGCGKNKTQTDSAQKEFYYVPTYKDFKADAEYFSAILQNGDKLLMVGNKWDQAVETSSNALFQYDFSTEELQERYLDLPENASVRQSFLNEEGNLIAVVDWYEGSQTTADGDEAVGLVDTEEAVLPDEPIDPGFTAGSEAEYTYHTDLYVLSTEDGSVISTENFDVLDENSYIQYMLTDGEGLIYLITDQSIEVVSTQGEKKTSIDLSGNWVNSAFTAGGKIYVCMWGGEGFEIYPVDSTIKTIGSPIKSDSLNKNYGLNFYENDGTQVLVSDGTTVYSYDPAEDKSEALFDWLDADINSDDVQDIGKLSDGRYYVLTRAYSGDSSYDASYSLVLLTKTPASEVQQKEEITVGALYINQDLRKNIIDFNKSSNKYHITVKSYNTDDYTTGVTQFNNDIVSGTGPDIIDITNIDYNQYASMGVFEDLYPYMDKAGINRSDYLENVFKAYEIDGKLYAVIPQFVISTTMVKASKLSSPGWTLSEMLDFVEQNNVENIFDYGSRSMVFYYCIYNNMNEFMNWETGESSFDGEDFARVLEFAAKFPDDEDINYSTEGDGISAKIRGDKVLLMQTSFDSVQEYQMYNGLFGEKVNFIGYPDVDRKGNMITSTSGSVAINASSKHKDGAWAFVSTLLSDEYQEGLVAENSMSYGFPVKRSALEKQFAKDMEKEYTTDANGNQVEQMKTSWGYDDYEMDIYAATQEEIDAVRTIIESAEKASTSVNEELINIITEETGAFFKGQKSAKETADIIQNRVQIYMKEHS</sequence>
<dbReference type="Gene3D" id="3.40.190.10">
    <property type="entry name" value="Periplasmic binding protein-like II"/>
    <property type="match status" value="1"/>
</dbReference>
<dbReference type="EMBL" id="JAOQKJ010000002">
    <property type="protein sequence ID" value="MCU6743247.1"/>
    <property type="molecule type" value="Genomic_DNA"/>
</dbReference>
<dbReference type="SUPFAM" id="SSF53850">
    <property type="entry name" value="Periplasmic binding protein-like II"/>
    <property type="match status" value="1"/>
</dbReference>
<feature type="signal peptide" evidence="1">
    <location>
        <begin position="1"/>
        <end position="26"/>
    </location>
</feature>
<dbReference type="InterPro" id="IPR050490">
    <property type="entry name" value="Bact_solute-bd_prot1"/>
</dbReference>
<feature type="chain" id="PRO_5045878504" evidence="1">
    <location>
        <begin position="27"/>
        <end position="784"/>
    </location>
</feature>
<dbReference type="Proteomes" id="UP001652432">
    <property type="component" value="Unassembled WGS sequence"/>
</dbReference>
<gene>
    <name evidence="2" type="ORF">OCV77_01810</name>
</gene>
<proteinExistence type="predicted"/>
<keyword evidence="3" id="KW-1185">Reference proteome</keyword>
<accession>A0ABT2SZU1</accession>
<evidence type="ECO:0000313" key="2">
    <source>
        <dbReference type="EMBL" id="MCU6743247.1"/>
    </source>
</evidence>
<organism evidence="2 3">
    <name type="scientific">Suilimivivens aceti</name>
    <dbReference type="NCBI Taxonomy" id="2981774"/>
    <lineage>
        <taxon>Bacteria</taxon>
        <taxon>Bacillati</taxon>
        <taxon>Bacillota</taxon>
        <taxon>Clostridia</taxon>
        <taxon>Lachnospirales</taxon>
        <taxon>Lachnospiraceae</taxon>
        <taxon>Suilimivivens</taxon>
    </lineage>
</organism>
<dbReference type="SUPFAM" id="SSF75011">
    <property type="entry name" value="3-carboxy-cis,cis-mucoante lactonizing enzyme"/>
    <property type="match status" value="1"/>
</dbReference>
<keyword evidence="1" id="KW-0732">Signal</keyword>
<evidence type="ECO:0000256" key="1">
    <source>
        <dbReference type="SAM" id="SignalP"/>
    </source>
</evidence>
<dbReference type="PANTHER" id="PTHR43649">
    <property type="entry name" value="ARABINOSE-BINDING PROTEIN-RELATED"/>
    <property type="match status" value="1"/>
</dbReference>
<dbReference type="PANTHER" id="PTHR43649:SF17">
    <property type="entry name" value="ABC TRANSPORTER SOLUTE BINDING PROTEIN-SUGAR TRANSPORT"/>
    <property type="match status" value="1"/>
</dbReference>
<evidence type="ECO:0000313" key="3">
    <source>
        <dbReference type="Proteomes" id="UP001652432"/>
    </source>
</evidence>
<dbReference type="PROSITE" id="PS51257">
    <property type="entry name" value="PROKAR_LIPOPROTEIN"/>
    <property type="match status" value="1"/>
</dbReference>
<dbReference type="InterPro" id="IPR006059">
    <property type="entry name" value="SBP"/>
</dbReference>